<dbReference type="AlphaFoldDB" id="A0A168RXF7"/>
<gene>
    <name evidence="17" type="primary">ABSGL_13165.1 scaffold 13659</name>
</gene>
<dbReference type="Gene3D" id="3.40.50.300">
    <property type="entry name" value="P-loop containing nucleotide triphosphate hydrolases"/>
    <property type="match status" value="1"/>
</dbReference>
<dbReference type="GO" id="GO:0005525">
    <property type="term" value="F:GTP binding"/>
    <property type="evidence" value="ECO:0007669"/>
    <property type="project" value="UniProtKB-KW"/>
</dbReference>
<dbReference type="EMBL" id="LT554760">
    <property type="protein sequence ID" value="SAM07522.1"/>
    <property type="molecule type" value="Genomic_DNA"/>
</dbReference>
<dbReference type="OMA" id="RCERMIL"/>
<dbReference type="InterPro" id="IPR027094">
    <property type="entry name" value="Mitofusin_fam"/>
</dbReference>
<dbReference type="PANTHER" id="PTHR10465:SF0">
    <property type="entry name" value="SARCALUMENIN"/>
    <property type="match status" value="1"/>
</dbReference>
<evidence type="ECO:0000256" key="14">
    <source>
        <dbReference type="SAM" id="MobiDB-lite"/>
    </source>
</evidence>
<dbReference type="STRING" id="4829.A0A168RXF7"/>
<dbReference type="SUPFAM" id="SSF52540">
    <property type="entry name" value="P-loop containing nucleoside triphosphate hydrolases"/>
    <property type="match status" value="1"/>
</dbReference>
<evidence type="ECO:0000256" key="8">
    <source>
        <dbReference type="ARBA" id="ARBA00023054"/>
    </source>
</evidence>
<dbReference type="PROSITE" id="PS51718">
    <property type="entry name" value="G_DYNAMIN_2"/>
    <property type="match status" value="1"/>
</dbReference>
<feature type="coiled-coil region" evidence="13">
    <location>
        <begin position="810"/>
        <end position="837"/>
    </location>
</feature>
<dbReference type="GO" id="GO:0008053">
    <property type="term" value="P:mitochondrial fusion"/>
    <property type="evidence" value="ECO:0007669"/>
    <property type="project" value="TreeGrafter"/>
</dbReference>
<dbReference type="Pfam" id="PF00350">
    <property type="entry name" value="Dynamin_N"/>
    <property type="match status" value="1"/>
</dbReference>
<dbReference type="InterPro" id="IPR045063">
    <property type="entry name" value="Dynamin_N"/>
</dbReference>
<evidence type="ECO:0000256" key="9">
    <source>
        <dbReference type="ARBA" id="ARBA00023128"/>
    </source>
</evidence>
<organism evidence="17">
    <name type="scientific">Absidia glauca</name>
    <name type="common">Pin mould</name>
    <dbReference type="NCBI Taxonomy" id="4829"/>
    <lineage>
        <taxon>Eukaryota</taxon>
        <taxon>Fungi</taxon>
        <taxon>Fungi incertae sedis</taxon>
        <taxon>Mucoromycota</taxon>
        <taxon>Mucoromycotina</taxon>
        <taxon>Mucoromycetes</taxon>
        <taxon>Mucorales</taxon>
        <taxon>Cunninghamellaceae</taxon>
        <taxon>Absidia</taxon>
    </lineage>
</organism>
<evidence type="ECO:0000256" key="6">
    <source>
        <dbReference type="ARBA" id="ARBA00022801"/>
    </source>
</evidence>
<keyword evidence="7 15" id="KW-1133">Transmembrane helix</keyword>
<evidence type="ECO:0000256" key="13">
    <source>
        <dbReference type="SAM" id="Coils"/>
    </source>
</evidence>
<name>A0A168RXF7_ABSGL</name>
<keyword evidence="18" id="KW-1185">Reference proteome</keyword>
<keyword evidence="8 13" id="KW-0175">Coiled coil</keyword>
<evidence type="ECO:0000256" key="12">
    <source>
        <dbReference type="ARBA" id="ARBA00048548"/>
    </source>
</evidence>
<keyword evidence="4" id="KW-0547">Nucleotide-binding</keyword>
<feature type="transmembrane region" description="Helical" evidence="15">
    <location>
        <begin position="745"/>
        <end position="763"/>
    </location>
</feature>
<sequence>MSDIYGVHSSMLGARRNLRRNSSPSADVLRDDLSNSSGGLPRPLDLSRSSKMFSPASSILNSPIALSPSSSTSSIRSAARTHQYRMNAAQEHRTYHDSCQRLLTHIGSVTTICDELYRNNKDRAVFYPPFPKAQQQKQRMTPQRSMTTSALMAADSSMHLETASQPDMSSPSSLVDSLYNHHHRRPSATQSDYFGSASTSTLVASTNSIHSGFLKQEFNILHLDLKVGHASTDLHTTLEKTSIANLLDEKLAQCKRHLDNLYNRVADTSSKVLVTGDLNSGKSTFVNALLKRELLPADQQPCTNMFCEVLNANINDGLEQVHAVPHVEKYDRLNPATYHIVEMRHLDTLIMDDLDQDRYQMVKIYTNDARAAQESLLHNGIIDIALIDSPGLNTDSVKTTAVFARQEEIDVVVFVVSAENHFTLSGKEFLWNAANEKTHIFIVVNRFDSIRDKDRCKRMILEQIRQLSPATYEDADDLVHFVSAGNVDLEPGSRKLDAPDFARLEERLRAFVLGNRTKSKLLPAKNYLVNLLLDIGVLSEANQTDAATKLQEANETLERDMPAYEQLLRARDRMLNQVERLAEGAVTTIQRQTIERLQDAADQVQNAIQPLEYPGIFLIWQYAQDLCESMAQALVNEVRHAEQQTKQDTDQCLETLHQMAQDQLGNFPRVANVDGMFLRPRDRRLMIQVETTDFFDLVLDEKLSGCALSMGAVAMVGGRVMGFKDAVSSLWNMSSLLGSNNMRRLALPVISVVSAGLLVYVVADMRNAVERKLVRKFKQAVREAGYVEAQGYRIGRDARKVLRVEGWEIQSRLQKAIESKEQKRNELEVVIQTSQESMAYFTALLEKSTLLLDKVEAIHIDQSKIEEPLKM</sequence>
<evidence type="ECO:0000259" key="16">
    <source>
        <dbReference type="PROSITE" id="PS51718"/>
    </source>
</evidence>
<accession>A0A168RXF7</accession>
<dbReference type="Proteomes" id="UP000078561">
    <property type="component" value="Unassembled WGS sequence"/>
</dbReference>
<comment type="catalytic activity">
    <reaction evidence="12">
        <text>GTP + H2O = GDP + phosphate + H(+)</text>
        <dbReference type="Rhea" id="RHEA:19669"/>
        <dbReference type="ChEBI" id="CHEBI:15377"/>
        <dbReference type="ChEBI" id="CHEBI:15378"/>
        <dbReference type="ChEBI" id="CHEBI:37565"/>
        <dbReference type="ChEBI" id="CHEBI:43474"/>
        <dbReference type="ChEBI" id="CHEBI:58189"/>
    </reaction>
</comment>
<dbReference type="InterPro" id="IPR030381">
    <property type="entry name" value="G_DYNAMIN_dom"/>
</dbReference>
<keyword evidence="10" id="KW-0342">GTP-binding</keyword>
<evidence type="ECO:0000256" key="1">
    <source>
        <dbReference type="ARBA" id="ARBA00004225"/>
    </source>
</evidence>
<feature type="coiled-coil region" evidence="13">
    <location>
        <begin position="540"/>
        <end position="584"/>
    </location>
</feature>
<evidence type="ECO:0000256" key="5">
    <source>
        <dbReference type="ARBA" id="ARBA00022787"/>
    </source>
</evidence>
<keyword evidence="11 15" id="KW-0472">Membrane</keyword>
<dbReference type="FunCoup" id="A0A168RXF7">
    <property type="interactions" value="55"/>
</dbReference>
<reference evidence="17" key="1">
    <citation type="submission" date="2016-04" db="EMBL/GenBank/DDBJ databases">
        <authorList>
            <person name="Evans L.H."/>
            <person name="Alamgir A."/>
            <person name="Owens N."/>
            <person name="Weber N.D."/>
            <person name="Virtaneva K."/>
            <person name="Barbian K."/>
            <person name="Babar A."/>
            <person name="Rosenke K."/>
        </authorList>
    </citation>
    <scope>NUCLEOTIDE SEQUENCE [LARGE SCALE GENOMIC DNA]</scope>
    <source>
        <strain evidence="17">CBS 101.48</strain>
    </source>
</reference>
<keyword evidence="3 15" id="KW-0812">Transmembrane</keyword>
<dbReference type="PANTHER" id="PTHR10465">
    <property type="entry name" value="TRANSMEMBRANE GTPASE FZO1"/>
    <property type="match status" value="1"/>
</dbReference>
<evidence type="ECO:0000313" key="17">
    <source>
        <dbReference type="EMBL" id="SAM07522.1"/>
    </source>
</evidence>
<evidence type="ECO:0000256" key="3">
    <source>
        <dbReference type="ARBA" id="ARBA00022692"/>
    </source>
</evidence>
<keyword evidence="6" id="KW-0378">Hydrolase</keyword>
<evidence type="ECO:0000256" key="2">
    <source>
        <dbReference type="ARBA" id="ARBA00004294"/>
    </source>
</evidence>
<dbReference type="GO" id="GO:0005741">
    <property type="term" value="C:mitochondrial outer membrane"/>
    <property type="evidence" value="ECO:0007669"/>
    <property type="project" value="UniProtKB-SubCell"/>
</dbReference>
<feature type="compositionally biased region" description="Polar residues" evidence="14">
    <location>
        <begin position="162"/>
        <end position="175"/>
    </location>
</feature>
<evidence type="ECO:0000256" key="4">
    <source>
        <dbReference type="ARBA" id="ARBA00022741"/>
    </source>
</evidence>
<evidence type="ECO:0000256" key="11">
    <source>
        <dbReference type="ARBA" id="ARBA00023136"/>
    </source>
</evidence>
<dbReference type="InParanoid" id="A0A168RXF7"/>
<evidence type="ECO:0000256" key="15">
    <source>
        <dbReference type="SAM" id="Phobius"/>
    </source>
</evidence>
<feature type="region of interest" description="Disordered" evidence="14">
    <location>
        <begin position="159"/>
        <end position="194"/>
    </location>
</feature>
<protein>
    <recommendedName>
        <fullName evidence="16">Dynamin-type G domain-containing protein</fullName>
    </recommendedName>
</protein>
<feature type="region of interest" description="Disordered" evidence="14">
    <location>
        <begin position="16"/>
        <end position="48"/>
    </location>
</feature>
<dbReference type="GO" id="GO:0003924">
    <property type="term" value="F:GTPase activity"/>
    <property type="evidence" value="ECO:0007669"/>
    <property type="project" value="InterPro"/>
</dbReference>
<keyword evidence="9" id="KW-0496">Mitochondrion</keyword>
<dbReference type="OrthoDB" id="9984778at2759"/>
<comment type="subcellular location">
    <subcellularLocation>
        <location evidence="1">Mitochondrion membrane</location>
        <topology evidence="1">Multi-pass membrane protein</topology>
    </subcellularLocation>
    <subcellularLocation>
        <location evidence="2">Mitochondrion outer membrane</location>
    </subcellularLocation>
</comment>
<proteinExistence type="predicted"/>
<dbReference type="GO" id="GO:0051646">
    <property type="term" value="P:mitochondrion localization"/>
    <property type="evidence" value="ECO:0007669"/>
    <property type="project" value="TreeGrafter"/>
</dbReference>
<evidence type="ECO:0000313" key="18">
    <source>
        <dbReference type="Proteomes" id="UP000078561"/>
    </source>
</evidence>
<evidence type="ECO:0000256" key="7">
    <source>
        <dbReference type="ARBA" id="ARBA00022989"/>
    </source>
</evidence>
<evidence type="ECO:0000256" key="10">
    <source>
        <dbReference type="ARBA" id="ARBA00023134"/>
    </source>
</evidence>
<dbReference type="FunFam" id="3.40.50.300:FF:000638">
    <property type="entry name" value="Transmembrane GTPase Fzo1, putative"/>
    <property type="match status" value="1"/>
</dbReference>
<keyword evidence="5" id="KW-1000">Mitochondrion outer membrane</keyword>
<dbReference type="InterPro" id="IPR027417">
    <property type="entry name" value="P-loop_NTPase"/>
</dbReference>
<feature type="domain" description="Dynamin-type G" evidence="16">
    <location>
        <begin position="266"/>
        <end position="541"/>
    </location>
</feature>